<dbReference type="InterPro" id="IPR014720">
    <property type="entry name" value="dsRBD_dom"/>
</dbReference>
<sequence>QRPLDRSFQSVVTVAHKKYRSSLWEKSKKLAEQAAAIVCLRVLGLPEGRVGEEDSGLVCKRKREA</sequence>
<name>Q4T4D7_TETNG</name>
<dbReference type="AlphaFoldDB" id="Q4T4D7"/>
<dbReference type="HOGENOM" id="CLU_013299_3_0_1"/>
<dbReference type="Pfam" id="PF00035">
    <property type="entry name" value="dsrm"/>
    <property type="match status" value="1"/>
</dbReference>
<feature type="non-terminal residue" evidence="2">
    <location>
        <position position="1"/>
    </location>
</feature>
<dbReference type="Gene3D" id="3.30.160.20">
    <property type="match status" value="1"/>
</dbReference>
<feature type="domain" description="DRBM" evidence="1">
    <location>
        <begin position="6"/>
        <end position="43"/>
    </location>
</feature>
<dbReference type="EMBL" id="CAAE01009697">
    <property type="protein sequence ID" value="CAF92245.1"/>
    <property type="molecule type" value="Genomic_DNA"/>
</dbReference>
<evidence type="ECO:0000313" key="2">
    <source>
        <dbReference type="EMBL" id="CAF92245.1"/>
    </source>
</evidence>
<protein>
    <submittedName>
        <fullName evidence="2">(spotted green pufferfish) hypothetical protein</fullName>
    </submittedName>
</protein>
<proteinExistence type="predicted"/>
<gene>
    <name evidence="2" type="ORF">GSTENG00007371001</name>
</gene>
<feature type="non-terminal residue" evidence="2">
    <location>
        <position position="65"/>
    </location>
</feature>
<dbReference type="SUPFAM" id="SSF54768">
    <property type="entry name" value="dsRNA-binding domain-like"/>
    <property type="match status" value="1"/>
</dbReference>
<dbReference type="InterPro" id="IPR044463">
    <property type="entry name" value="DUS2_DSRM"/>
</dbReference>
<organism evidence="2">
    <name type="scientific">Tetraodon nigroviridis</name>
    <name type="common">Spotted green pufferfish</name>
    <name type="synonym">Chelonodon nigroviridis</name>
    <dbReference type="NCBI Taxonomy" id="99883"/>
    <lineage>
        <taxon>Eukaryota</taxon>
        <taxon>Metazoa</taxon>
        <taxon>Chordata</taxon>
        <taxon>Craniata</taxon>
        <taxon>Vertebrata</taxon>
        <taxon>Euteleostomi</taxon>
        <taxon>Actinopterygii</taxon>
        <taxon>Neopterygii</taxon>
        <taxon>Teleostei</taxon>
        <taxon>Neoteleostei</taxon>
        <taxon>Acanthomorphata</taxon>
        <taxon>Eupercaria</taxon>
        <taxon>Tetraodontiformes</taxon>
        <taxon>Tetradontoidea</taxon>
        <taxon>Tetraodontidae</taxon>
        <taxon>Tetraodon</taxon>
    </lineage>
</organism>
<reference evidence="2" key="2">
    <citation type="submission" date="2004-02" db="EMBL/GenBank/DDBJ databases">
        <authorList>
            <consortium name="Genoscope"/>
            <consortium name="Whitehead Institute Centre for Genome Research"/>
        </authorList>
    </citation>
    <scope>NUCLEOTIDE SEQUENCE</scope>
</reference>
<accession>Q4T4D7</accession>
<reference evidence="2" key="1">
    <citation type="journal article" date="2004" name="Nature">
        <title>Genome duplication in the teleost fish Tetraodon nigroviridis reveals the early vertebrate proto-karyotype.</title>
        <authorList>
            <person name="Jaillon O."/>
            <person name="Aury J.-M."/>
            <person name="Brunet F."/>
            <person name="Petit J.-L."/>
            <person name="Stange-Thomann N."/>
            <person name="Mauceli E."/>
            <person name="Bouneau L."/>
            <person name="Fischer C."/>
            <person name="Ozouf-Costaz C."/>
            <person name="Bernot A."/>
            <person name="Nicaud S."/>
            <person name="Jaffe D."/>
            <person name="Fisher S."/>
            <person name="Lutfalla G."/>
            <person name="Dossat C."/>
            <person name="Segurens B."/>
            <person name="Dasilva C."/>
            <person name="Salanoubat M."/>
            <person name="Levy M."/>
            <person name="Boudet N."/>
            <person name="Castellano S."/>
            <person name="Anthouard V."/>
            <person name="Jubin C."/>
            <person name="Castelli V."/>
            <person name="Katinka M."/>
            <person name="Vacherie B."/>
            <person name="Biemont C."/>
            <person name="Skalli Z."/>
            <person name="Cattolico L."/>
            <person name="Poulain J."/>
            <person name="De Berardinis V."/>
            <person name="Cruaud C."/>
            <person name="Duprat S."/>
            <person name="Brottier P."/>
            <person name="Coutanceau J.-P."/>
            <person name="Gouzy J."/>
            <person name="Parra G."/>
            <person name="Lardier G."/>
            <person name="Chapple C."/>
            <person name="McKernan K.J."/>
            <person name="McEwan P."/>
            <person name="Bosak S."/>
            <person name="Kellis M."/>
            <person name="Volff J.-N."/>
            <person name="Guigo R."/>
            <person name="Zody M.C."/>
            <person name="Mesirov J."/>
            <person name="Lindblad-Toh K."/>
            <person name="Birren B."/>
            <person name="Nusbaum C."/>
            <person name="Kahn D."/>
            <person name="Robinson-Rechavi M."/>
            <person name="Laudet V."/>
            <person name="Schachter V."/>
            <person name="Quetier F."/>
            <person name="Saurin W."/>
            <person name="Scarpelli C."/>
            <person name="Wincker P."/>
            <person name="Lander E.S."/>
            <person name="Weissenbach J."/>
            <person name="Roest Crollius H."/>
        </authorList>
    </citation>
    <scope>NUCLEOTIDE SEQUENCE [LARGE SCALE GENOMIC DNA]</scope>
</reference>
<dbReference type="GO" id="GO:0000049">
    <property type="term" value="F:tRNA binding"/>
    <property type="evidence" value="ECO:0007669"/>
    <property type="project" value="InterPro"/>
</dbReference>
<evidence type="ECO:0000259" key="1">
    <source>
        <dbReference type="Pfam" id="PF00035"/>
    </source>
</evidence>
<comment type="caution">
    <text evidence="2">The sequence shown here is derived from an EMBL/GenBank/DDBJ whole genome shotgun (WGS) entry which is preliminary data.</text>
</comment>
<dbReference type="OrthoDB" id="10262250at2759"/>
<dbReference type="CDD" id="cd19871">
    <property type="entry name" value="DSRM_DUS2L"/>
    <property type="match status" value="1"/>
</dbReference>
<dbReference type="KEGG" id="tng:GSTEN00007371G001"/>